<proteinExistence type="predicted"/>
<dbReference type="InterPro" id="IPR013043">
    <property type="entry name" value="DUF1595"/>
</dbReference>
<evidence type="ECO:0000256" key="1">
    <source>
        <dbReference type="ARBA" id="ARBA00022617"/>
    </source>
</evidence>
<name>A0A2W5QR09_9SPHN</name>
<evidence type="ECO:0008006" key="13">
    <source>
        <dbReference type="Google" id="ProtNLM"/>
    </source>
</evidence>
<evidence type="ECO:0000259" key="8">
    <source>
        <dbReference type="Pfam" id="PF07631"/>
    </source>
</evidence>
<evidence type="ECO:0000259" key="5">
    <source>
        <dbReference type="Pfam" id="PF07624"/>
    </source>
</evidence>
<feature type="domain" description="DUF1592" evidence="8">
    <location>
        <begin position="469"/>
        <end position="596"/>
    </location>
</feature>
<gene>
    <name evidence="11" type="ORF">DI544_08120</name>
</gene>
<feature type="domain" description="DUF1588" evidence="7">
    <location>
        <begin position="615"/>
        <end position="713"/>
    </location>
</feature>
<evidence type="ECO:0000313" key="11">
    <source>
        <dbReference type="EMBL" id="PZQ60377.1"/>
    </source>
</evidence>
<comment type="caution">
    <text evidence="11">The sequence shown here is derived from an EMBL/GenBank/DDBJ whole genome shotgun (WGS) entry which is preliminary data.</text>
</comment>
<dbReference type="Pfam" id="PF13442">
    <property type="entry name" value="Cytochrome_CBB3"/>
    <property type="match status" value="1"/>
</dbReference>
<organism evidence="11 12">
    <name type="scientific">Sphingomonas taxi</name>
    <dbReference type="NCBI Taxonomy" id="1549858"/>
    <lineage>
        <taxon>Bacteria</taxon>
        <taxon>Pseudomonadati</taxon>
        <taxon>Pseudomonadota</taxon>
        <taxon>Alphaproteobacteria</taxon>
        <taxon>Sphingomonadales</taxon>
        <taxon>Sphingomonadaceae</taxon>
        <taxon>Sphingomonas</taxon>
    </lineage>
</organism>
<dbReference type="Pfam" id="PF07626">
    <property type="entry name" value="PSD3"/>
    <property type="match status" value="1"/>
</dbReference>
<feature type="domain" description="DUF1595" evidence="9">
    <location>
        <begin position="395"/>
        <end position="455"/>
    </location>
</feature>
<dbReference type="GO" id="GO:0020037">
    <property type="term" value="F:heme binding"/>
    <property type="evidence" value="ECO:0007669"/>
    <property type="project" value="InterPro"/>
</dbReference>
<feature type="domain" description="DUF1585" evidence="5">
    <location>
        <begin position="726"/>
        <end position="799"/>
    </location>
</feature>
<dbReference type="Pfam" id="PF07627">
    <property type="entry name" value="PSCyt3"/>
    <property type="match status" value="1"/>
</dbReference>
<dbReference type="Pfam" id="PF07624">
    <property type="entry name" value="PSD2"/>
    <property type="match status" value="1"/>
</dbReference>
<feature type="domain" description="Cytochrome c" evidence="10">
    <location>
        <begin position="44"/>
        <end position="116"/>
    </location>
</feature>
<dbReference type="InterPro" id="IPR013036">
    <property type="entry name" value="DUF1587"/>
</dbReference>
<evidence type="ECO:0000259" key="6">
    <source>
        <dbReference type="Pfam" id="PF07626"/>
    </source>
</evidence>
<dbReference type="SUPFAM" id="SSF46626">
    <property type="entry name" value="Cytochrome c"/>
    <property type="match status" value="1"/>
</dbReference>
<evidence type="ECO:0000259" key="7">
    <source>
        <dbReference type="Pfam" id="PF07627"/>
    </source>
</evidence>
<dbReference type="GO" id="GO:0046872">
    <property type="term" value="F:metal ion binding"/>
    <property type="evidence" value="ECO:0007669"/>
    <property type="project" value="UniProtKB-KW"/>
</dbReference>
<dbReference type="InterPro" id="IPR036909">
    <property type="entry name" value="Cyt_c-like_dom_sf"/>
</dbReference>
<dbReference type="InterPro" id="IPR011478">
    <property type="entry name" value="DUF1585"/>
</dbReference>
<feature type="chain" id="PRO_5016012681" description="Cytochrome c domain-containing protein" evidence="4">
    <location>
        <begin position="30"/>
        <end position="807"/>
    </location>
</feature>
<dbReference type="InterPro" id="IPR013042">
    <property type="entry name" value="DUF1592"/>
</dbReference>
<dbReference type="Pfam" id="PF07631">
    <property type="entry name" value="PSD4"/>
    <property type="match status" value="1"/>
</dbReference>
<evidence type="ECO:0000256" key="2">
    <source>
        <dbReference type="ARBA" id="ARBA00022723"/>
    </source>
</evidence>
<evidence type="ECO:0000256" key="3">
    <source>
        <dbReference type="ARBA" id="ARBA00023004"/>
    </source>
</evidence>
<evidence type="ECO:0000259" key="9">
    <source>
        <dbReference type="Pfam" id="PF07637"/>
    </source>
</evidence>
<feature type="signal peptide" evidence="4">
    <location>
        <begin position="1"/>
        <end position="29"/>
    </location>
</feature>
<evidence type="ECO:0000256" key="4">
    <source>
        <dbReference type="SAM" id="SignalP"/>
    </source>
</evidence>
<keyword evidence="2" id="KW-0479">Metal-binding</keyword>
<protein>
    <recommendedName>
        <fullName evidence="13">Cytochrome c domain-containing protein</fullName>
    </recommendedName>
</protein>
<feature type="domain" description="DUF1587" evidence="6">
    <location>
        <begin position="136"/>
        <end position="199"/>
    </location>
</feature>
<dbReference type="AlphaFoldDB" id="A0A2W5QR09"/>
<sequence length="807" mass="87227">MRGWWQARAESGVLAVGLTLLAASVVARAAEVPQPTGAGATSAPPTLMTEHCARCHNDIDMKGNLSIDDLRGTDIARGVHSEQWEKIFRQVATGQMPPVGKAQPSAADRAAFVAWLGHGLDAHAASAPDPGRATIRRLNRVEYANAVRDLLALDVDVARDLPPDNSGYGFDNIADVLSVSPTLMDRYVAVAGKVARLATGLASPKAFVTSYEVPKDGSIRNSGRPAYNERANEALPLGSRGGGAFRYYARADATYEVAGWLNANTNNETDHLPEDRYAARIPMTAGAHVVGMSFRRTLAPDESVQTLRNTTDAVPLPPDGPVALPLDISVDGRRVATLSVPSYRLSPRFSQRNFPRDVLQIDVAGPYAPGGGADTPSRRAIFTCRPRGVTAEAACARSIVAGLARRAYRRPVTEADIAPLLRVYARERAGANFTHGIEAAVEAILVSPHFLFLVERDPAGTAPGAVHRLTDPEIASRLALFLWSSIPDEALLHAAEQGRLQDPAQMDAQIARMLADPRAEALTRNFAGQWLYLRNLEGQRPDPAVFPAFDIRLRQAMATETQMFFAHVLRANRSVLDFIAADYTFLNQRLAEHYRIPGVSGPAFRKVALNPAWHRGGLLGQASILTVTSYGNHTSVVKRGKWILDNMLAAPPPPPPPDVPALQEKHGGRLLTAREQLELHRANPACASCHVRMDPLGFSLENFDATGAFRTRDAGQSIDAGAVMPDGTKFSGIAGLRQILLTRRGEFVDAFTERLMTYALGRGLTAKDMPAVRAIGRRAAADDYRIQTIVRGIVASDAFTLRKAPTS</sequence>
<keyword evidence="3" id="KW-0408">Iron</keyword>
<accession>A0A2W5QR09</accession>
<evidence type="ECO:0000313" key="12">
    <source>
        <dbReference type="Proteomes" id="UP000249229"/>
    </source>
</evidence>
<dbReference type="InterPro" id="IPR013039">
    <property type="entry name" value="DUF1588"/>
</dbReference>
<keyword evidence="1" id="KW-0349">Heme</keyword>
<reference evidence="11 12" key="1">
    <citation type="submission" date="2017-08" db="EMBL/GenBank/DDBJ databases">
        <title>Infants hospitalized years apart are colonized by the same room-sourced microbial strains.</title>
        <authorList>
            <person name="Brooks B."/>
            <person name="Olm M.R."/>
            <person name="Firek B.A."/>
            <person name="Baker R."/>
            <person name="Thomas B.C."/>
            <person name="Morowitz M.J."/>
            <person name="Banfield J.F."/>
        </authorList>
    </citation>
    <scope>NUCLEOTIDE SEQUENCE [LARGE SCALE GENOMIC DNA]</scope>
    <source>
        <strain evidence="11">S2_005_001_R1_22</strain>
    </source>
</reference>
<dbReference type="InterPro" id="IPR009056">
    <property type="entry name" value="Cyt_c-like_dom"/>
</dbReference>
<dbReference type="Proteomes" id="UP000249229">
    <property type="component" value="Unassembled WGS sequence"/>
</dbReference>
<dbReference type="Gene3D" id="1.10.760.10">
    <property type="entry name" value="Cytochrome c-like domain"/>
    <property type="match status" value="1"/>
</dbReference>
<dbReference type="EMBL" id="QFQI01000005">
    <property type="protein sequence ID" value="PZQ60377.1"/>
    <property type="molecule type" value="Genomic_DNA"/>
</dbReference>
<keyword evidence="4" id="KW-0732">Signal</keyword>
<evidence type="ECO:0000259" key="10">
    <source>
        <dbReference type="Pfam" id="PF13442"/>
    </source>
</evidence>
<dbReference type="Pfam" id="PF07637">
    <property type="entry name" value="PSD5"/>
    <property type="match status" value="1"/>
</dbReference>
<dbReference type="GO" id="GO:0009055">
    <property type="term" value="F:electron transfer activity"/>
    <property type="evidence" value="ECO:0007669"/>
    <property type="project" value="InterPro"/>
</dbReference>